<dbReference type="PROSITE" id="PS50118">
    <property type="entry name" value="HMG_BOX_2"/>
    <property type="match status" value="1"/>
</dbReference>
<proteinExistence type="predicted"/>
<evidence type="ECO:0000256" key="4">
    <source>
        <dbReference type="SAM" id="MobiDB-lite"/>
    </source>
</evidence>
<dbReference type="VEuPathDB" id="FungiDB:GMDG_05273"/>
<dbReference type="GeneID" id="36290003"/>
<dbReference type="Gene3D" id="1.10.150.50">
    <property type="entry name" value="Transcription Factor, Ets-1"/>
    <property type="match status" value="1"/>
</dbReference>
<feature type="region of interest" description="Disordered" evidence="4">
    <location>
        <begin position="63"/>
        <end position="128"/>
    </location>
</feature>
<feature type="region of interest" description="Disordered" evidence="4">
    <location>
        <begin position="485"/>
        <end position="558"/>
    </location>
</feature>
<dbReference type="GO" id="GO:0010468">
    <property type="term" value="P:regulation of gene expression"/>
    <property type="evidence" value="ECO:0007669"/>
    <property type="project" value="TreeGrafter"/>
</dbReference>
<feature type="DNA-binding region" description="HMG box" evidence="3">
    <location>
        <begin position="121"/>
        <end position="187"/>
    </location>
</feature>
<protein>
    <recommendedName>
        <fullName evidence="5">HMG box domain-containing protein</fullName>
    </recommendedName>
</protein>
<evidence type="ECO:0000256" key="3">
    <source>
        <dbReference type="PROSITE-ProRule" id="PRU00267"/>
    </source>
</evidence>
<dbReference type="SUPFAM" id="SSF47095">
    <property type="entry name" value="HMG-box"/>
    <property type="match status" value="1"/>
</dbReference>
<organism evidence="6">
    <name type="scientific">Pseudogymnoascus destructans</name>
    <dbReference type="NCBI Taxonomy" id="655981"/>
    <lineage>
        <taxon>Eukaryota</taxon>
        <taxon>Fungi</taxon>
        <taxon>Dikarya</taxon>
        <taxon>Ascomycota</taxon>
        <taxon>Pezizomycotina</taxon>
        <taxon>Leotiomycetes</taxon>
        <taxon>Thelebolales</taxon>
        <taxon>Thelebolaceae</taxon>
        <taxon>Pseudogymnoascus</taxon>
    </lineage>
</organism>
<dbReference type="Gene3D" id="1.10.30.10">
    <property type="entry name" value="High mobility group box domain"/>
    <property type="match status" value="1"/>
</dbReference>
<dbReference type="InterPro" id="IPR009071">
    <property type="entry name" value="HMG_box_dom"/>
</dbReference>
<feature type="compositionally biased region" description="Polar residues" evidence="4">
    <location>
        <begin position="535"/>
        <end position="544"/>
    </location>
</feature>
<sequence length="558" mass="61668">MTDLGDIFDELGLTQYLDSFLDQGFDTWDTILDITEPDFDVLGVKLGHRRKLQRKIAATRGISHAQALASPKRGTASLEDKQSDDTKGATPRSDGKDGNASTQPSGKRKYRRHPKPDENAPERPPSAYVIFSNKMREDLKGRPLSFTEIAKLVGENWQNLAPSEKELYEQQAFAAKEKYTVELAEYRRTESYRTYSEYLIEFKAKQLQLQESNQEGRVMSRADPKGPKLTVTALNENSKRPKLENMNTSNNSTTTKSSTASNLSREASLDSRTRVPSLGPIPAPWFPADTALQAPLPPSTKAQTSPGGPSTALPGYRDTVINPNLQTVAWRDHARAPELPIHGYNRQVEPKLNQSGILNAPETPTAQAFHNQPRPSPSSIGALSPPSLTSESTVSTQQSTSSSTAADPRQNTYFAPRIPLDPSRDKPSFPMHPAFSHNNSKAQAHFDTLPPIRHPSLSPQLPASISYNSQSGILAMDYSSINQASQRTGYLSPTRPLHRPQPLPLQLRHPHPKSPDDDNAPLNPISTLIRAGEIVSNQGRQQQLPEKAQGDQHQQDPW</sequence>
<dbReference type="EMBL" id="KV441402">
    <property type="protein sequence ID" value="OAF56809.2"/>
    <property type="molecule type" value="Genomic_DNA"/>
</dbReference>
<feature type="compositionally biased region" description="Basic and acidic residues" evidence="4">
    <location>
        <begin position="78"/>
        <end position="97"/>
    </location>
</feature>
<dbReference type="InterPro" id="IPR036910">
    <property type="entry name" value="HMG_box_dom_sf"/>
</dbReference>
<dbReference type="GO" id="GO:0003677">
    <property type="term" value="F:DNA binding"/>
    <property type="evidence" value="ECO:0007669"/>
    <property type="project" value="UniProtKB-UniRule"/>
</dbReference>
<feature type="domain" description="HMG box" evidence="5">
    <location>
        <begin position="121"/>
        <end position="187"/>
    </location>
</feature>
<dbReference type="RefSeq" id="XP_024322100.1">
    <property type="nucleotide sequence ID" value="XM_024470533.1"/>
</dbReference>
<dbReference type="eggNOG" id="KOG0381">
    <property type="taxonomic scope" value="Eukaryota"/>
</dbReference>
<evidence type="ECO:0000313" key="6">
    <source>
        <dbReference type="EMBL" id="OAF56809.2"/>
    </source>
</evidence>
<dbReference type="SMART" id="SM00398">
    <property type="entry name" value="HMG"/>
    <property type="match status" value="1"/>
</dbReference>
<feature type="compositionally biased region" description="Basic and acidic residues" evidence="4">
    <location>
        <begin position="548"/>
        <end position="558"/>
    </location>
</feature>
<evidence type="ECO:0000256" key="2">
    <source>
        <dbReference type="ARBA" id="ARBA00023242"/>
    </source>
</evidence>
<dbReference type="Pfam" id="PF00505">
    <property type="entry name" value="HMG_box"/>
    <property type="match status" value="1"/>
</dbReference>
<dbReference type="PANTHER" id="PTHR46040">
    <property type="entry name" value="HIGH MOBILITY GROUP PROTEIN 2"/>
    <property type="match status" value="1"/>
</dbReference>
<dbReference type="Proteomes" id="UP000077154">
    <property type="component" value="Unassembled WGS sequence"/>
</dbReference>
<dbReference type="SUPFAM" id="SSF47769">
    <property type="entry name" value="SAM/Pointed domain"/>
    <property type="match status" value="1"/>
</dbReference>
<evidence type="ECO:0000256" key="1">
    <source>
        <dbReference type="ARBA" id="ARBA00023125"/>
    </source>
</evidence>
<dbReference type="AlphaFoldDB" id="A0A177A3D9"/>
<keyword evidence="1 3" id="KW-0238">DNA-binding</keyword>
<dbReference type="SMART" id="SM00454">
    <property type="entry name" value="SAM"/>
    <property type="match status" value="1"/>
</dbReference>
<evidence type="ECO:0000259" key="5">
    <source>
        <dbReference type="PROSITE" id="PS50118"/>
    </source>
</evidence>
<feature type="region of interest" description="Disordered" evidence="4">
    <location>
        <begin position="213"/>
        <end position="317"/>
    </location>
</feature>
<dbReference type="InterPro" id="IPR051965">
    <property type="entry name" value="ChromReg_NeuronalGeneExpr"/>
</dbReference>
<accession>A0A177A3D9</accession>
<name>A0A177A3D9_9PEZI</name>
<feature type="region of interest" description="Disordered" evidence="4">
    <location>
        <begin position="365"/>
        <end position="438"/>
    </location>
</feature>
<dbReference type="Pfam" id="PF00536">
    <property type="entry name" value="SAM_1"/>
    <property type="match status" value="1"/>
</dbReference>
<dbReference type="InterPro" id="IPR001660">
    <property type="entry name" value="SAM"/>
</dbReference>
<reference evidence="6" key="1">
    <citation type="submission" date="2016-03" db="EMBL/GenBank/DDBJ databases">
        <title>Updated assembly of Pseudogymnoascus destructans, the fungus causing white-nose syndrome of bats.</title>
        <authorList>
            <person name="Palmer J.M."/>
            <person name="Drees K.P."/>
            <person name="Foster J.T."/>
            <person name="Lindner D.L."/>
        </authorList>
    </citation>
    <scope>NUCLEOTIDE SEQUENCE [LARGE SCALE GENOMIC DNA]</scope>
    <source>
        <strain evidence="6">20631-21</strain>
    </source>
</reference>
<feature type="compositionally biased region" description="Low complexity" evidence="4">
    <location>
        <begin position="387"/>
        <end position="404"/>
    </location>
</feature>
<dbReference type="OrthoDB" id="1919336at2759"/>
<feature type="compositionally biased region" description="Low complexity" evidence="4">
    <location>
        <begin position="245"/>
        <end position="262"/>
    </location>
</feature>
<gene>
    <name evidence="6" type="ORF">VC83_06953</name>
</gene>
<dbReference type="PANTHER" id="PTHR46040:SF3">
    <property type="entry name" value="HIGH MOBILITY GROUP PROTEIN 2"/>
    <property type="match status" value="1"/>
</dbReference>
<dbReference type="InterPro" id="IPR013761">
    <property type="entry name" value="SAM/pointed_sf"/>
</dbReference>
<dbReference type="GO" id="GO:0005634">
    <property type="term" value="C:nucleus"/>
    <property type="evidence" value="ECO:0007669"/>
    <property type="project" value="UniProtKB-UniRule"/>
</dbReference>
<keyword evidence="2 3" id="KW-0539">Nucleus</keyword>